<keyword evidence="1" id="KW-0812">Transmembrane</keyword>
<evidence type="ECO:0000313" key="2">
    <source>
        <dbReference type="EMBL" id="GLT13813.1"/>
    </source>
</evidence>
<keyword evidence="5" id="KW-1185">Reference proteome</keyword>
<reference evidence="2" key="4">
    <citation type="submission" date="2023-01" db="EMBL/GenBank/DDBJ databases">
        <title>Draft genome sequence of Vibrio algivorus strain NBRC 111146.</title>
        <authorList>
            <person name="Sun Q."/>
            <person name="Mori K."/>
        </authorList>
    </citation>
    <scope>NUCLEOTIDE SEQUENCE</scope>
    <source>
        <strain evidence="2">NBRC 111146</strain>
    </source>
</reference>
<dbReference type="EMBL" id="BSPV01000003">
    <property type="protein sequence ID" value="GLT13813.1"/>
    <property type="molecule type" value="Genomic_DNA"/>
</dbReference>
<proteinExistence type="predicted"/>
<reference evidence="2" key="1">
    <citation type="journal article" date="2014" name="Int. J. Syst. Evol. Microbiol.">
        <title>Complete genome of a new Firmicutes species belonging to the dominant human colonic microbiota ('Ruminococcus bicirculans') reveals two chromosomes and a selective capacity to utilize plant glucans.</title>
        <authorList>
            <consortium name="NISC Comparative Sequencing Program"/>
            <person name="Wegmann U."/>
            <person name="Louis P."/>
            <person name="Goesmann A."/>
            <person name="Henrissat B."/>
            <person name="Duncan S.H."/>
            <person name="Flint H.J."/>
        </authorList>
    </citation>
    <scope>NUCLEOTIDE SEQUENCE</scope>
    <source>
        <strain evidence="2">NBRC 111146</strain>
    </source>
</reference>
<dbReference type="OrthoDB" id="5879403at2"/>
<feature type="transmembrane region" description="Helical" evidence="1">
    <location>
        <begin position="26"/>
        <end position="43"/>
    </location>
</feature>
<reference evidence="5" key="2">
    <citation type="journal article" date="2019" name="Int. J. Syst. Evol. Microbiol.">
        <title>The Global Catalogue of Microorganisms (GCM) 10K type strain sequencing project: providing services to taxonomists for standard genome sequencing and annotation.</title>
        <authorList>
            <consortium name="The Broad Institute Genomics Platform"/>
            <consortium name="The Broad Institute Genome Sequencing Center for Infectious Disease"/>
            <person name="Wu L."/>
            <person name="Ma J."/>
        </authorList>
    </citation>
    <scope>NUCLEOTIDE SEQUENCE [LARGE SCALE GENOMIC DNA]</scope>
    <source>
        <strain evidence="5">NBRC 111146</strain>
    </source>
</reference>
<protein>
    <submittedName>
        <fullName evidence="3">Uncharacterized protein</fullName>
    </submittedName>
</protein>
<keyword evidence="1" id="KW-0472">Membrane</keyword>
<keyword evidence="1" id="KW-1133">Transmembrane helix</keyword>
<dbReference type="Proteomes" id="UP001157156">
    <property type="component" value="Unassembled WGS sequence"/>
</dbReference>
<name>A0A557NV85_9VIBR</name>
<comment type="caution">
    <text evidence="3">The sequence shown here is derived from an EMBL/GenBank/DDBJ whole genome shotgun (WGS) entry which is preliminary data.</text>
</comment>
<dbReference type="EMBL" id="VMKJ01000060">
    <property type="protein sequence ID" value="TVO32235.1"/>
    <property type="molecule type" value="Genomic_DNA"/>
</dbReference>
<accession>A0A557NV85</accession>
<evidence type="ECO:0000313" key="3">
    <source>
        <dbReference type="EMBL" id="TVO32235.1"/>
    </source>
</evidence>
<dbReference type="AlphaFoldDB" id="A0A557NV85"/>
<organism evidence="3 4">
    <name type="scientific">Vibrio algivorus</name>
    <dbReference type="NCBI Taxonomy" id="1667024"/>
    <lineage>
        <taxon>Bacteria</taxon>
        <taxon>Pseudomonadati</taxon>
        <taxon>Pseudomonadota</taxon>
        <taxon>Gammaproteobacteria</taxon>
        <taxon>Vibrionales</taxon>
        <taxon>Vibrionaceae</taxon>
        <taxon>Vibrio</taxon>
    </lineage>
</organism>
<sequence>MATFLPNKSHHNKPKPTFTLSPNERYLFLLLTAILTLGVIWKIDDSTTQRKAIIPLKQHQYLFNQACQQALNQGADRNVSYCTTAQHYDHALMLALKDNHIDLSESVELESYFQTQYRGFRRD</sequence>
<gene>
    <name evidence="3" type="ORF">FOF44_17210</name>
    <name evidence="2" type="ORF">GCM10007931_07870</name>
</gene>
<dbReference type="Proteomes" id="UP000319828">
    <property type="component" value="Unassembled WGS sequence"/>
</dbReference>
<evidence type="ECO:0000256" key="1">
    <source>
        <dbReference type="SAM" id="Phobius"/>
    </source>
</evidence>
<evidence type="ECO:0000313" key="5">
    <source>
        <dbReference type="Proteomes" id="UP001157156"/>
    </source>
</evidence>
<reference evidence="3 4" key="3">
    <citation type="submission" date="2019-07" db="EMBL/GenBank/DDBJ databases">
        <title>The draft genome sequence of Vibrio algivorus M1486.</title>
        <authorList>
            <person name="Meng X."/>
        </authorList>
    </citation>
    <scope>NUCLEOTIDE SEQUENCE [LARGE SCALE GENOMIC DNA]</scope>
    <source>
        <strain evidence="3 4">M1486</strain>
    </source>
</reference>
<evidence type="ECO:0000313" key="4">
    <source>
        <dbReference type="Proteomes" id="UP000319828"/>
    </source>
</evidence>
<dbReference type="RefSeq" id="WP_089124196.1">
    <property type="nucleotide sequence ID" value="NZ_BSPV01000003.1"/>
</dbReference>